<sequence>MTTPPSRASPLSHGLATLARRLRHHEPPPPPPSRQTDWQQHETPDSSDKSAGRRSGTAVESLCRRPNSARAAVLICLFEGDDGNLRVLLTKRASTLATSPGHVSLPGGKQDEGDADDVATALREAKEEIGLDPSLVEVVTVLQPYATKIGITVIPVVGILFDKSAYRPTPNPSEVEAIFDAPLEMFLQDRNRRAEEAEWMGVKYLLQHFDYQTADKKYDIFGLTAVILIGIASVVYERPPAFAELSSKLWHS</sequence>
<dbReference type="GO" id="GO:0006637">
    <property type="term" value="P:acyl-CoA metabolic process"/>
    <property type="evidence" value="ECO:0007669"/>
    <property type="project" value="UniProtKB-ARBA"/>
</dbReference>
<reference evidence="9" key="1">
    <citation type="submission" date="2013-07" db="EMBL/GenBank/DDBJ databases">
        <title>The genome of Eucalyptus grandis.</title>
        <authorList>
            <person name="Schmutz J."/>
            <person name="Hayes R."/>
            <person name="Myburg A."/>
            <person name="Tuskan G."/>
            <person name="Grattapaglia D."/>
            <person name="Rokhsar D.S."/>
        </authorList>
    </citation>
    <scope>NUCLEOTIDE SEQUENCE</scope>
    <source>
        <tissue evidence="9">Leaf extractions</tissue>
    </source>
</reference>
<dbReference type="GO" id="GO:0010945">
    <property type="term" value="F:coenzyme A diphosphatase activity"/>
    <property type="evidence" value="ECO:0007669"/>
    <property type="project" value="InterPro"/>
</dbReference>
<comment type="cofactor">
    <cofactor evidence="1">
        <name>Mn(2+)</name>
        <dbReference type="ChEBI" id="CHEBI:29035"/>
    </cofactor>
</comment>
<evidence type="ECO:0000256" key="5">
    <source>
        <dbReference type="ARBA" id="ARBA00022842"/>
    </source>
</evidence>
<evidence type="ECO:0000256" key="7">
    <source>
        <dbReference type="SAM" id="MobiDB-lite"/>
    </source>
</evidence>
<evidence type="ECO:0000256" key="6">
    <source>
        <dbReference type="ARBA" id="ARBA00023211"/>
    </source>
</evidence>
<keyword evidence="6" id="KW-0464">Manganese</keyword>
<keyword evidence="3" id="KW-0479">Metal-binding</keyword>
<comment type="cofactor">
    <cofactor evidence="2">
        <name>Mg(2+)</name>
        <dbReference type="ChEBI" id="CHEBI:18420"/>
    </cofactor>
</comment>
<dbReference type="PANTHER" id="PTHR12992">
    <property type="entry name" value="NUDIX HYDROLASE"/>
    <property type="match status" value="1"/>
</dbReference>
<dbReference type="PROSITE" id="PS51462">
    <property type="entry name" value="NUDIX"/>
    <property type="match status" value="1"/>
</dbReference>
<dbReference type="FunFam" id="3.90.79.10:FF:000036">
    <property type="entry name" value="Nudix hydrolase 11"/>
    <property type="match status" value="1"/>
</dbReference>
<accession>A0A059CCH9</accession>
<dbReference type="CDD" id="cd03426">
    <property type="entry name" value="NUDIX_CoAse_Nudt7"/>
    <property type="match status" value="1"/>
</dbReference>
<keyword evidence="5" id="KW-0460">Magnesium</keyword>
<dbReference type="STRING" id="71139.A0A059CCH9"/>
<evidence type="ECO:0000256" key="1">
    <source>
        <dbReference type="ARBA" id="ARBA00001936"/>
    </source>
</evidence>
<evidence type="ECO:0000256" key="3">
    <source>
        <dbReference type="ARBA" id="ARBA00022723"/>
    </source>
</evidence>
<feature type="region of interest" description="Disordered" evidence="7">
    <location>
        <begin position="1"/>
        <end position="63"/>
    </location>
</feature>
<dbReference type="GO" id="GO:0008893">
    <property type="term" value="F:guanosine-3',5'-bis(diphosphate) 3'-diphosphatase activity"/>
    <property type="evidence" value="ECO:0007669"/>
    <property type="project" value="UniProtKB-ARBA"/>
</dbReference>
<dbReference type="GO" id="GO:0015938">
    <property type="term" value="P:coenzyme A catabolic process"/>
    <property type="evidence" value="ECO:0000318"/>
    <property type="project" value="GO_Central"/>
</dbReference>
<dbReference type="Gramene" id="KCW76168">
    <property type="protein sequence ID" value="KCW76168"/>
    <property type="gene ID" value="EUGRSUZ_D00553"/>
</dbReference>
<protein>
    <recommendedName>
        <fullName evidence="8">Nudix hydrolase domain-containing protein</fullName>
    </recommendedName>
</protein>
<dbReference type="GO" id="GO:0015937">
    <property type="term" value="P:coenzyme A biosynthetic process"/>
    <property type="evidence" value="ECO:0007669"/>
    <property type="project" value="UniProtKB-ARBA"/>
</dbReference>
<feature type="domain" description="Nudix hydrolase" evidence="8">
    <location>
        <begin position="68"/>
        <end position="224"/>
    </location>
</feature>
<evidence type="ECO:0000313" key="9">
    <source>
        <dbReference type="EMBL" id="KCW76168.1"/>
    </source>
</evidence>
<dbReference type="GO" id="GO:0046872">
    <property type="term" value="F:metal ion binding"/>
    <property type="evidence" value="ECO:0007669"/>
    <property type="project" value="UniProtKB-KW"/>
</dbReference>
<name>A0A059CCH9_EUCGR</name>
<dbReference type="AlphaFoldDB" id="A0A059CCH9"/>
<dbReference type="InterPro" id="IPR045121">
    <property type="entry name" value="CoAse"/>
</dbReference>
<dbReference type="KEGG" id="egr:104442632"/>
<keyword evidence="4" id="KW-0378">Hydrolase</keyword>
<gene>
    <name evidence="9" type="ORF">EUGRSUZ_D00553</name>
</gene>
<evidence type="ECO:0000259" key="8">
    <source>
        <dbReference type="PROSITE" id="PS51462"/>
    </source>
</evidence>
<dbReference type="eggNOG" id="KOG3069">
    <property type="taxonomic scope" value="Eukaryota"/>
</dbReference>
<dbReference type="InterPro" id="IPR000086">
    <property type="entry name" value="NUDIX_hydrolase_dom"/>
</dbReference>
<dbReference type="OMA" id="GMRDETD"/>
<dbReference type="OrthoDB" id="206213at2759"/>
<evidence type="ECO:0000256" key="2">
    <source>
        <dbReference type="ARBA" id="ARBA00001946"/>
    </source>
</evidence>
<dbReference type="Gene3D" id="3.90.79.10">
    <property type="entry name" value="Nucleoside Triphosphate Pyrophosphohydrolase"/>
    <property type="match status" value="1"/>
</dbReference>
<evidence type="ECO:0000256" key="4">
    <source>
        <dbReference type="ARBA" id="ARBA00022801"/>
    </source>
</evidence>
<organism evidence="9">
    <name type="scientific">Eucalyptus grandis</name>
    <name type="common">Flooded gum</name>
    <dbReference type="NCBI Taxonomy" id="71139"/>
    <lineage>
        <taxon>Eukaryota</taxon>
        <taxon>Viridiplantae</taxon>
        <taxon>Streptophyta</taxon>
        <taxon>Embryophyta</taxon>
        <taxon>Tracheophyta</taxon>
        <taxon>Spermatophyta</taxon>
        <taxon>Magnoliopsida</taxon>
        <taxon>eudicotyledons</taxon>
        <taxon>Gunneridae</taxon>
        <taxon>Pentapetalae</taxon>
        <taxon>rosids</taxon>
        <taxon>malvids</taxon>
        <taxon>Myrtales</taxon>
        <taxon>Myrtaceae</taxon>
        <taxon>Myrtoideae</taxon>
        <taxon>Eucalypteae</taxon>
        <taxon>Eucalyptus</taxon>
    </lineage>
</organism>
<dbReference type="SUPFAM" id="SSF55811">
    <property type="entry name" value="Nudix"/>
    <property type="match status" value="1"/>
</dbReference>
<dbReference type="InterPro" id="IPR015797">
    <property type="entry name" value="NUDIX_hydrolase-like_dom_sf"/>
</dbReference>
<proteinExistence type="predicted"/>
<dbReference type="EMBL" id="KK198756">
    <property type="protein sequence ID" value="KCW76168.1"/>
    <property type="molecule type" value="Genomic_DNA"/>
</dbReference>
<dbReference type="InParanoid" id="A0A059CCH9"/>
<dbReference type="GO" id="GO:0005737">
    <property type="term" value="C:cytoplasm"/>
    <property type="evidence" value="ECO:0007669"/>
    <property type="project" value="UniProtKB-ARBA"/>
</dbReference>
<dbReference type="Pfam" id="PF00293">
    <property type="entry name" value="NUDIX"/>
    <property type="match status" value="1"/>
</dbReference>
<dbReference type="PANTHER" id="PTHR12992:SF41">
    <property type="entry name" value="NUDIX HYDROLASE 11"/>
    <property type="match status" value="1"/>
</dbReference>
<feature type="compositionally biased region" description="Basic and acidic residues" evidence="7">
    <location>
        <begin position="39"/>
        <end position="51"/>
    </location>
</feature>